<evidence type="ECO:0000259" key="3">
    <source>
        <dbReference type="PROSITE" id="PS51000"/>
    </source>
</evidence>
<evidence type="ECO:0000313" key="4">
    <source>
        <dbReference type="EMBL" id="QUH28021.1"/>
    </source>
</evidence>
<dbReference type="InterPro" id="IPR057727">
    <property type="entry name" value="WCX_dom"/>
</dbReference>
<protein>
    <submittedName>
        <fullName evidence="4">YafY family transcriptional regulator</fullName>
    </submittedName>
</protein>
<dbReference type="Pfam" id="PF25583">
    <property type="entry name" value="WCX"/>
    <property type="match status" value="1"/>
</dbReference>
<evidence type="ECO:0000256" key="1">
    <source>
        <dbReference type="ARBA" id="ARBA00023015"/>
    </source>
</evidence>
<dbReference type="InterPro" id="IPR001034">
    <property type="entry name" value="DeoR_HTH"/>
</dbReference>
<dbReference type="RefSeq" id="WP_212692298.1">
    <property type="nucleotide sequence ID" value="NZ_CP058561.1"/>
</dbReference>
<dbReference type="AlphaFoldDB" id="A0A8J8M815"/>
<evidence type="ECO:0000256" key="2">
    <source>
        <dbReference type="ARBA" id="ARBA00023163"/>
    </source>
</evidence>
<feature type="domain" description="HTH deoR-type" evidence="3">
    <location>
        <begin position="2"/>
        <end position="60"/>
    </location>
</feature>
<sequence length="301" mass="35566">MQIDRLFQIVYLLLDKKQVTAKELSNILEVSTRTIYRDVETLSIAGIPIYTNKGKGGGISLLDNFIINKSVLSNEEQNKVLIGLELLKATEYENVDDAILKLKSLFNKNNENWIEVDFSYWGSSESEKKKFEDLKDALTLCRSISFKYYNLYGDKTTRVVNPLKLIFKQKDWYLLGYCLMRKDYRMFKIYRMKNLEITNNGFDRDKYNLEDVNLSYQYTAPLITLKILLAPEIKYRAYNEFDSKDIIPREDGNFEITFEALEDEWLYNYIISFGPYIKIIEPSYINDLIKKRLEEILKSYQ</sequence>
<dbReference type="Gene3D" id="1.10.10.10">
    <property type="entry name" value="Winged helix-like DNA-binding domain superfamily/Winged helix DNA-binding domain"/>
    <property type="match status" value="1"/>
</dbReference>
<dbReference type="InterPro" id="IPR028349">
    <property type="entry name" value="PafC-like"/>
</dbReference>
<organism evidence="4 5">
    <name type="scientific">Vallitalea guaymasensis</name>
    <dbReference type="NCBI Taxonomy" id="1185412"/>
    <lineage>
        <taxon>Bacteria</taxon>
        <taxon>Bacillati</taxon>
        <taxon>Bacillota</taxon>
        <taxon>Clostridia</taxon>
        <taxon>Lachnospirales</taxon>
        <taxon>Vallitaleaceae</taxon>
        <taxon>Vallitalea</taxon>
    </lineage>
</organism>
<dbReference type="EMBL" id="CP058561">
    <property type="protein sequence ID" value="QUH28021.1"/>
    <property type="molecule type" value="Genomic_DNA"/>
</dbReference>
<evidence type="ECO:0000313" key="5">
    <source>
        <dbReference type="Proteomes" id="UP000677305"/>
    </source>
</evidence>
<dbReference type="Pfam" id="PF13280">
    <property type="entry name" value="WYL"/>
    <property type="match status" value="1"/>
</dbReference>
<proteinExistence type="predicted"/>
<keyword evidence="5" id="KW-1185">Reference proteome</keyword>
<dbReference type="PIRSF" id="PIRSF016838">
    <property type="entry name" value="PafC"/>
    <property type="match status" value="1"/>
</dbReference>
<dbReference type="PANTHER" id="PTHR34580:SF1">
    <property type="entry name" value="PROTEIN PAFC"/>
    <property type="match status" value="1"/>
</dbReference>
<gene>
    <name evidence="4" type="ORF">HYG85_03460</name>
</gene>
<dbReference type="GO" id="GO:0003700">
    <property type="term" value="F:DNA-binding transcription factor activity"/>
    <property type="evidence" value="ECO:0007669"/>
    <property type="project" value="InterPro"/>
</dbReference>
<dbReference type="PANTHER" id="PTHR34580">
    <property type="match status" value="1"/>
</dbReference>
<dbReference type="InterPro" id="IPR036388">
    <property type="entry name" value="WH-like_DNA-bd_sf"/>
</dbReference>
<dbReference type="KEGG" id="vgu:HYG85_03460"/>
<dbReference type="PROSITE" id="PS51000">
    <property type="entry name" value="HTH_DEOR_2"/>
    <property type="match status" value="1"/>
</dbReference>
<dbReference type="PROSITE" id="PS52050">
    <property type="entry name" value="WYL"/>
    <property type="match status" value="1"/>
</dbReference>
<keyword evidence="1" id="KW-0805">Transcription regulation</keyword>
<accession>A0A8J8M815</accession>
<name>A0A8J8M815_9FIRM</name>
<dbReference type="InterPro" id="IPR051534">
    <property type="entry name" value="CBASS_pafABC_assoc_protein"/>
</dbReference>
<dbReference type="Pfam" id="PF08279">
    <property type="entry name" value="HTH_11"/>
    <property type="match status" value="1"/>
</dbReference>
<reference evidence="4 5" key="1">
    <citation type="submission" date="2020-07" db="EMBL/GenBank/DDBJ databases">
        <title>Vallitalea guaymasensis genome.</title>
        <authorList>
            <person name="Postec A."/>
        </authorList>
    </citation>
    <scope>NUCLEOTIDE SEQUENCE [LARGE SCALE GENOMIC DNA]</scope>
    <source>
        <strain evidence="4 5">Ra1766G1</strain>
    </source>
</reference>
<keyword evidence="2" id="KW-0804">Transcription</keyword>
<dbReference type="SUPFAM" id="SSF46785">
    <property type="entry name" value="Winged helix' DNA-binding domain"/>
    <property type="match status" value="1"/>
</dbReference>
<dbReference type="InterPro" id="IPR013196">
    <property type="entry name" value="HTH_11"/>
</dbReference>
<dbReference type="InterPro" id="IPR036390">
    <property type="entry name" value="WH_DNA-bd_sf"/>
</dbReference>
<dbReference type="InterPro" id="IPR026881">
    <property type="entry name" value="WYL_dom"/>
</dbReference>
<dbReference type="Proteomes" id="UP000677305">
    <property type="component" value="Chromosome"/>
</dbReference>